<reference evidence="3" key="1">
    <citation type="submission" date="2016-10" db="EMBL/GenBank/DDBJ databases">
        <authorList>
            <person name="Varghese N."/>
            <person name="Submissions S."/>
        </authorList>
    </citation>
    <scope>NUCLEOTIDE SEQUENCE [LARGE SCALE GENOMIC DNA]</scope>
    <source>
        <strain evidence="3">DSM 22703</strain>
    </source>
</reference>
<organism evidence="2 3">
    <name type="scientific">Algoriphagus alkaliphilus</name>
    <dbReference type="NCBI Taxonomy" id="279824"/>
    <lineage>
        <taxon>Bacteria</taxon>
        <taxon>Pseudomonadati</taxon>
        <taxon>Bacteroidota</taxon>
        <taxon>Cytophagia</taxon>
        <taxon>Cytophagales</taxon>
        <taxon>Cyclobacteriaceae</taxon>
        <taxon>Algoriphagus</taxon>
    </lineage>
</organism>
<dbReference type="CDD" id="cd00093">
    <property type="entry name" value="HTH_XRE"/>
    <property type="match status" value="1"/>
</dbReference>
<dbReference type="Proteomes" id="UP000198756">
    <property type="component" value="Unassembled WGS sequence"/>
</dbReference>
<dbReference type="Pfam" id="PF01381">
    <property type="entry name" value="HTH_3"/>
    <property type="match status" value="1"/>
</dbReference>
<dbReference type="InterPro" id="IPR001387">
    <property type="entry name" value="Cro/C1-type_HTH"/>
</dbReference>
<dbReference type="SUPFAM" id="SSF47413">
    <property type="entry name" value="lambda repressor-like DNA-binding domains"/>
    <property type="match status" value="1"/>
</dbReference>
<dbReference type="STRING" id="279824.SAMN03080617_03368"/>
<dbReference type="Gene3D" id="1.10.260.40">
    <property type="entry name" value="lambda repressor-like DNA-binding domains"/>
    <property type="match status" value="1"/>
</dbReference>
<gene>
    <name evidence="2" type="ORF">SAMN03080617_03368</name>
</gene>
<keyword evidence="3" id="KW-1185">Reference proteome</keyword>
<dbReference type="GO" id="GO:0003677">
    <property type="term" value="F:DNA binding"/>
    <property type="evidence" value="ECO:0007669"/>
    <property type="project" value="InterPro"/>
</dbReference>
<evidence type="ECO:0000313" key="3">
    <source>
        <dbReference type="Proteomes" id="UP000198756"/>
    </source>
</evidence>
<evidence type="ECO:0000259" key="1">
    <source>
        <dbReference type="PROSITE" id="PS50943"/>
    </source>
</evidence>
<dbReference type="EMBL" id="FMXE01000028">
    <property type="protein sequence ID" value="SDA91006.1"/>
    <property type="molecule type" value="Genomic_DNA"/>
</dbReference>
<sequence length="216" mass="24458">MTKNLHIQNILKNSKKDTEWKIEAEERKSVRQESRKSGIIATQLAYYMKVNGISQTDLGNRIGVSPQQISKILKGRENLTLGTIEKIESALKIELIQTVNQESREKRIHAGYLSQKSSSIAIDLGTGTVALAFEKPRFYGGSIGIPYLSSFADKSYEEWKQQAIGRALKKFEKFKNSREFHFESEEFLIPILTGSDKSGQKKAVWANPESFTPEEI</sequence>
<dbReference type="SMART" id="SM00530">
    <property type="entry name" value="HTH_XRE"/>
    <property type="match status" value="1"/>
</dbReference>
<feature type="domain" description="HTH cro/C1-type" evidence="1">
    <location>
        <begin position="44"/>
        <end position="99"/>
    </location>
</feature>
<proteinExistence type="predicted"/>
<dbReference type="PROSITE" id="PS50943">
    <property type="entry name" value="HTH_CROC1"/>
    <property type="match status" value="1"/>
</dbReference>
<dbReference type="OrthoDB" id="680449at2"/>
<dbReference type="InterPro" id="IPR010982">
    <property type="entry name" value="Lambda_DNA-bd_dom_sf"/>
</dbReference>
<name>A0A1G5Z8R7_9BACT</name>
<protein>
    <submittedName>
        <fullName evidence="2">Helix-turn-helix</fullName>
    </submittedName>
</protein>
<accession>A0A1G5Z8R7</accession>
<dbReference type="AlphaFoldDB" id="A0A1G5Z8R7"/>
<evidence type="ECO:0000313" key="2">
    <source>
        <dbReference type="EMBL" id="SDA91006.1"/>
    </source>
</evidence>